<dbReference type="OrthoDB" id="3268254at2"/>
<dbReference type="RefSeq" id="WP_089903804.1">
    <property type="nucleotide sequence ID" value="NZ_FOJG01000002.1"/>
</dbReference>
<dbReference type="Pfam" id="PF21983">
    <property type="entry name" value="NikA-like"/>
    <property type="match status" value="1"/>
</dbReference>
<reference evidence="2" key="1">
    <citation type="submission" date="2016-10" db="EMBL/GenBank/DDBJ databases">
        <authorList>
            <person name="Varghese N."/>
            <person name="Submissions S."/>
        </authorList>
    </citation>
    <scope>NUCLEOTIDE SEQUENCE [LARGE SCALE GENOMIC DNA]</scope>
    <source>
        <strain evidence="2">DSM 3695</strain>
    </source>
</reference>
<organism evidence="1 2">
    <name type="scientific">Chitinophaga arvensicola</name>
    <dbReference type="NCBI Taxonomy" id="29529"/>
    <lineage>
        <taxon>Bacteria</taxon>
        <taxon>Pseudomonadati</taxon>
        <taxon>Bacteroidota</taxon>
        <taxon>Chitinophagia</taxon>
        <taxon>Chitinophagales</taxon>
        <taxon>Chitinophagaceae</taxon>
        <taxon>Chitinophaga</taxon>
    </lineage>
</organism>
<accession>A0A1I0SDP5</accession>
<name>A0A1I0SDP5_9BACT</name>
<gene>
    <name evidence="1" type="ORF">SAMN04488122_6668</name>
</gene>
<dbReference type="AlphaFoldDB" id="A0A1I0SDP5"/>
<dbReference type="Proteomes" id="UP000199310">
    <property type="component" value="Unassembled WGS sequence"/>
</dbReference>
<protein>
    <submittedName>
        <fullName evidence="1">Mobilisation protein (MobC)</fullName>
    </submittedName>
</protein>
<keyword evidence="2" id="KW-1185">Reference proteome</keyword>
<sequence length="126" mass="14319">MTQNDKRRGNKGGRPLKEVRKNIILTFKCSAFEKMVIAQKSKELNLNISEYIRQMSVNGKVDQQVKVFPAEVLALSGSLNHIAANINQVAKKRNKDEDLSMLERVDLQNLVPLLKGIALEIKNYLR</sequence>
<evidence type="ECO:0000313" key="1">
    <source>
        <dbReference type="EMBL" id="SEW56444.1"/>
    </source>
</evidence>
<dbReference type="STRING" id="29529.SAMN04488122_6668"/>
<dbReference type="EMBL" id="FOJG01000002">
    <property type="protein sequence ID" value="SEW56444.1"/>
    <property type="molecule type" value="Genomic_DNA"/>
</dbReference>
<dbReference type="InterPro" id="IPR053842">
    <property type="entry name" value="NikA-like"/>
</dbReference>
<evidence type="ECO:0000313" key="2">
    <source>
        <dbReference type="Proteomes" id="UP000199310"/>
    </source>
</evidence>
<proteinExistence type="predicted"/>